<protein>
    <submittedName>
        <fullName evidence="1">Uncharacterized protein</fullName>
    </submittedName>
</protein>
<dbReference type="AlphaFoldDB" id="A0A166MFH1"/>
<reference evidence="1 2" key="1">
    <citation type="journal article" date="2016" name="Mol. Biol. Evol.">
        <title>Comparative Genomics of Early-Diverging Mushroom-Forming Fungi Provides Insights into the Origins of Lignocellulose Decay Capabilities.</title>
        <authorList>
            <person name="Nagy L.G."/>
            <person name="Riley R."/>
            <person name="Tritt A."/>
            <person name="Adam C."/>
            <person name="Daum C."/>
            <person name="Floudas D."/>
            <person name="Sun H."/>
            <person name="Yadav J.S."/>
            <person name="Pangilinan J."/>
            <person name="Larsson K.H."/>
            <person name="Matsuura K."/>
            <person name="Barry K."/>
            <person name="Labutti K."/>
            <person name="Kuo R."/>
            <person name="Ohm R.A."/>
            <person name="Bhattacharya S.S."/>
            <person name="Shirouzu T."/>
            <person name="Yoshinaga Y."/>
            <person name="Martin F.M."/>
            <person name="Grigoriev I.V."/>
            <person name="Hibbett D.S."/>
        </authorList>
    </citation>
    <scope>NUCLEOTIDE SEQUENCE [LARGE SCALE GENOMIC DNA]</scope>
    <source>
        <strain evidence="1 2">HHB12029</strain>
    </source>
</reference>
<proteinExistence type="predicted"/>
<dbReference type="Proteomes" id="UP000077266">
    <property type="component" value="Unassembled WGS sequence"/>
</dbReference>
<organism evidence="1 2">
    <name type="scientific">Exidia glandulosa HHB12029</name>
    <dbReference type="NCBI Taxonomy" id="1314781"/>
    <lineage>
        <taxon>Eukaryota</taxon>
        <taxon>Fungi</taxon>
        <taxon>Dikarya</taxon>
        <taxon>Basidiomycota</taxon>
        <taxon>Agaricomycotina</taxon>
        <taxon>Agaricomycetes</taxon>
        <taxon>Auriculariales</taxon>
        <taxon>Exidiaceae</taxon>
        <taxon>Exidia</taxon>
    </lineage>
</organism>
<gene>
    <name evidence="1" type="ORF">EXIGLDRAFT_693288</name>
</gene>
<evidence type="ECO:0000313" key="2">
    <source>
        <dbReference type="Proteomes" id="UP000077266"/>
    </source>
</evidence>
<evidence type="ECO:0000313" key="1">
    <source>
        <dbReference type="EMBL" id="KZV77973.1"/>
    </source>
</evidence>
<keyword evidence="2" id="KW-1185">Reference proteome</keyword>
<sequence length="296" mass="32848">MARSAKSSAAAQDEPVEYLPDKDFVDSGEKKWEKFHGDVVEPLLQLSKSGPAELSDWLHEACARAVKGSLGYRRPPSSCVAGEQIIASPWAIMPLMKGTGVHPKFAAEFDVPKPPISLADSIEREARCFSAKILTQIFLSWRITYVQTRYAGSDEERKRLEDGWLYVSARAIRELIRISDFERLSNMSFAVVCCMVNLGVHVLGIWPAALMTSARIDAAVRGFTSTKTKAPSITFDDYQYLGFLPFVLPCNRCTSSQKSTRRGWPRICTFGGRDDSVCLACRKAGKGSQCNLVFCD</sequence>
<feature type="non-terminal residue" evidence="1">
    <location>
        <position position="296"/>
    </location>
</feature>
<accession>A0A166MFH1</accession>
<name>A0A166MFH1_EXIGL</name>
<dbReference type="InParanoid" id="A0A166MFH1"/>
<dbReference type="EMBL" id="KV427263">
    <property type="protein sequence ID" value="KZV77973.1"/>
    <property type="molecule type" value="Genomic_DNA"/>
</dbReference>